<feature type="region of interest" description="Disordered" evidence="1">
    <location>
        <begin position="276"/>
        <end position="302"/>
    </location>
</feature>
<dbReference type="GO" id="GO:0006487">
    <property type="term" value="P:protein N-linked glycosylation"/>
    <property type="evidence" value="ECO:0007669"/>
    <property type="project" value="TreeGrafter"/>
</dbReference>
<dbReference type="Gene3D" id="3.40.50.2000">
    <property type="entry name" value="Glycogen Phosphorylase B"/>
    <property type="match status" value="2"/>
</dbReference>
<dbReference type="SUPFAM" id="SSF53756">
    <property type="entry name" value="UDP-Glycosyltransferase/glycogen phosphorylase"/>
    <property type="match status" value="1"/>
</dbReference>
<dbReference type="InterPro" id="IPR001296">
    <property type="entry name" value="Glyco_trans_1"/>
</dbReference>
<feature type="domain" description="Glycosyl transferase family 1" evidence="2">
    <location>
        <begin position="308"/>
        <end position="407"/>
    </location>
</feature>
<name>A0A2M7QJM1_9BACT</name>
<evidence type="ECO:0000256" key="1">
    <source>
        <dbReference type="SAM" id="MobiDB-lite"/>
    </source>
</evidence>
<dbReference type="InterPro" id="IPR038013">
    <property type="entry name" value="ALG11"/>
</dbReference>
<evidence type="ECO:0000259" key="2">
    <source>
        <dbReference type="Pfam" id="PF00534"/>
    </source>
</evidence>
<dbReference type="PANTHER" id="PTHR45919">
    <property type="entry name" value="GDP-MAN:MAN(3)GLCNAC(2)-PP-DOL ALPHA-1,2-MANNOSYLTRANSFERASE"/>
    <property type="match status" value="1"/>
</dbReference>
<accession>A0A2M7QJM1</accession>
<dbReference type="EMBL" id="PFLI01000083">
    <property type="protein sequence ID" value="PIY72146.1"/>
    <property type="molecule type" value="Genomic_DNA"/>
</dbReference>
<protein>
    <recommendedName>
        <fullName evidence="2">Glycosyl transferase family 1 domain-containing protein</fullName>
    </recommendedName>
</protein>
<reference evidence="4" key="1">
    <citation type="submission" date="2017-09" db="EMBL/GenBank/DDBJ databases">
        <title>Depth-based differentiation of microbial function through sediment-hosted aquifers and enrichment of novel symbionts in the deep terrestrial subsurface.</title>
        <authorList>
            <person name="Probst A.J."/>
            <person name="Ladd B."/>
            <person name="Jarett J.K."/>
            <person name="Geller-Mcgrath D.E."/>
            <person name="Sieber C.M.K."/>
            <person name="Emerson J.B."/>
            <person name="Anantharaman K."/>
            <person name="Thomas B.C."/>
            <person name="Malmstrom R."/>
            <person name="Stieglmeier M."/>
            <person name="Klingl A."/>
            <person name="Woyke T."/>
            <person name="Ryan C.M."/>
            <person name="Banfield J.F."/>
        </authorList>
    </citation>
    <scope>NUCLEOTIDE SEQUENCE [LARGE SCALE GENOMIC DNA]</scope>
</reference>
<gene>
    <name evidence="3" type="ORF">COY87_02510</name>
</gene>
<dbReference type="PANTHER" id="PTHR45919:SF1">
    <property type="entry name" value="GDP-MAN:MAN(3)GLCNAC(2)-PP-DOL ALPHA-1,2-MANNOSYLTRANSFERASE"/>
    <property type="match status" value="1"/>
</dbReference>
<dbReference type="GO" id="GO:0016020">
    <property type="term" value="C:membrane"/>
    <property type="evidence" value="ECO:0007669"/>
    <property type="project" value="TreeGrafter"/>
</dbReference>
<evidence type="ECO:0000313" key="3">
    <source>
        <dbReference type="EMBL" id="PIY72146.1"/>
    </source>
</evidence>
<dbReference type="Pfam" id="PF00534">
    <property type="entry name" value="Glycos_transf_1"/>
    <property type="match status" value="1"/>
</dbReference>
<dbReference type="AlphaFoldDB" id="A0A2M7QJM1"/>
<proteinExistence type="predicted"/>
<organism evidence="3 4">
    <name type="scientific">Candidatus Roizmanbacteria bacterium CG_4_10_14_0_8_um_filter_33_9</name>
    <dbReference type="NCBI Taxonomy" id="1974826"/>
    <lineage>
        <taxon>Bacteria</taxon>
        <taxon>Candidatus Roizmaniibacteriota</taxon>
    </lineage>
</organism>
<comment type="caution">
    <text evidence="3">The sequence shown here is derived from an EMBL/GenBank/DDBJ whole genome shotgun (WGS) entry which is preliminary data.</text>
</comment>
<sequence>MKTAIVYDKWLTGMGGGEVVACTMATVLRDCGYNVVFACQKKVPIEVIKEKLSVDMKGITFVEVSSEQDLKLISNLKPPVSNLQSPIDLFINLSFMDYSYGFAKKNIYYVHFPSAIRSGLFNYVLLFFQKTNFPFVNTQGKHSLFSNHLKEKINDRLRAGIYIDMRKRLHSYQIIIANSSFTKQWIRKYWNIDAKVLYPPITFICHPEFISGSKNKIPKPLQGQQSPISKHNWICSLGRFFTLGHGKKQEVMIEAFKVLYDSINLKAQISNVKSTNQISNPKSQISNDHQLTTSNQSPTSSLQSPIANLELHLIGGVGKEPSSIRFVETLKEMAKGYPIYFHFNATRNEVEEILLKSKIYWHAAGFGENPEKDPIKFEHFGIAPIEAVSAGCIPILFNGGGLPEIINILQLENKLHTFDSINELVQKTAFHLNENQNFSLSSTLICKFTRDAFSQEFLRLVL</sequence>
<dbReference type="Proteomes" id="UP000229401">
    <property type="component" value="Unassembled WGS sequence"/>
</dbReference>
<evidence type="ECO:0000313" key="4">
    <source>
        <dbReference type="Proteomes" id="UP000229401"/>
    </source>
</evidence>
<dbReference type="GO" id="GO:0004377">
    <property type="term" value="F:GDP-Man:Man(3)GlcNAc(2)-PP-Dol alpha-1,2-mannosyltransferase activity"/>
    <property type="evidence" value="ECO:0007669"/>
    <property type="project" value="InterPro"/>
</dbReference>